<keyword evidence="2" id="KW-1185">Reference proteome</keyword>
<proteinExistence type="predicted"/>
<protein>
    <submittedName>
        <fullName evidence="1">Uncharacterized protein</fullName>
    </submittedName>
</protein>
<name>A0ABR9DQD4_9MICO</name>
<dbReference type="Proteomes" id="UP000642107">
    <property type="component" value="Unassembled WGS sequence"/>
</dbReference>
<sequence length="101" mass="11136">MRVRRASSLHGVYPLGVTTTRFTINQASARSITTMRALRRLFRTGNLHARASGELATLTDAVTGTEIATYYSCAICLDVFEDLSCPNAKDWCIDCCPEPHP</sequence>
<gene>
    <name evidence="1" type="ORF">IGS67_06765</name>
</gene>
<reference evidence="1 2" key="1">
    <citation type="submission" date="2020-09" db="EMBL/GenBank/DDBJ databases">
        <title>Flavimobilis rhizosphaerae sp. nov., isolated from rhizosphere soil of Spartina alterniflora.</title>
        <authorList>
            <person name="Hanqin C."/>
        </authorList>
    </citation>
    <scope>NUCLEOTIDE SEQUENCE [LARGE SCALE GENOMIC DNA]</scope>
    <source>
        <strain evidence="1 2">GY 10621</strain>
    </source>
</reference>
<dbReference type="EMBL" id="JACZDF010000003">
    <property type="protein sequence ID" value="MBD9699193.1"/>
    <property type="molecule type" value="Genomic_DNA"/>
</dbReference>
<evidence type="ECO:0000313" key="1">
    <source>
        <dbReference type="EMBL" id="MBD9699193.1"/>
    </source>
</evidence>
<organism evidence="1 2">
    <name type="scientific">Flavimobilis rhizosphaerae</name>
    <dbReference type="NCBI Taxonomy" id="2775421"/>
    <lineage>
        <taxon>Bacteria</taxon>
        <taxon>Bacillati</taxon>
        <taxon>Actinomycetota</taxon>
        <taxon>Actinomycetes</taxon>
        <taxon>Micrococcales</taxon>
        <taxon>Jonesiaceae</taxon>
        <taxon>Flavimobilis</taxon>
    </lineage>
</organism>
<accession>A0ABR9DQD4</accession>
<evidence type="ECO:0000313" key="2">
    <source>
        <dbReference type="Proteomes" id="UP000642107"/>
    </source>
</evidence>
<comment type="caution">
    <text evidence="1">The sequence shown here is derived from an EMBL/GenBank/DDBJ whole genome shotgun (WGS) entry which is preliminary data.</text>
</comment>
<dbReference type="RefSeq" id="WP_192279066.1">
    <property type="nucleotide sequence ID" value="NZ_JACZDF010000003.1"/>
</dbReference>